<feature type="domain" description="Pseudouridine synthase RsuA/RluA-like" evidence="5">
    <location>
        <begin position="106"/>
        <end position="261"/>
    </location>
</feature>
<evidence type="ECO:0000313" key="6">
    <source>
        <dbReference type="EMBL" id="HIV25043.1"/>
    </source>
</evidence>
<evidence type="ECO:0000313" key="7">
    <source>
        <dbReference type="Proteomes" id="UP000824169"/>
    </source>
</evidence>
<protein>
    <recommendedName>
        <fullName evidence="4">Pseudouridine synthase</fullName>
        <ecNumber evidence="4">5.4.99.-</ecNumber>
    </recommendedName>
</protein>
<evidence type="ECO:0000259" key="5">
    <source>
        <dbReference type="Pfam" id="PF00849"/>
    </source>
</evidence>
<evidence type="ECO:0000256" key="2">
    <source>
        <dbReference type="ARBA" id="ARBA00010876"/>
    </source>
</evidence>
<comment type="caution">
    <text evidence="6">The sequence shown here is derived from an EMBL/GenBank/DDBJ whole genome shotgun (WGS) entry which is preliminary data.</text>
</comment>
<dbReference type="Gene3D" id="3.30.2350.10">
    <property type="entry name" value="Pseudouridine synthase"/>
    <property type="match status" value="1"/>
</dbReference>
<dbReference type="AlphaFoldDB" id="A0A9D1P3P3"/>
<comment type="similarity">
    <text evidence="2 4">Belongs to the pseudouridine synthase RluA family.</text>
</comment>
<dbReference type="PANTHER" id="PTHR21600:SF87">
    <property type="entry name" value="RNA PSEUDOURIDYLATE SYNTHASE DOMAIN-CONTAINING PROTEIN 1"/>
    <property type="match status" value="1"/>
</dbReference>
<dbReference type="EMBL" id="DVOO01000012">
    <property type="protein sequence ID" value="HIV25043.1"/>
    <property type="molecule type" value="Genomic_DNA"/>
</dbReference>
<dbReference type="Pfam" id="PF00849">
    <property type="entry name" value="PseudoU_synth_2"/>
    <property type="match status" value="1"/>
</dbReference>
<keyword evidence="4" id="KW-0413">Isomerase</keyword>
<comment type="catalytic activity">
    <reaction evidence="1 4">
        <text>a uridine in RNA = a pseudouridine in RNA</text>
        <dbReference type="Rhea" id="RHEA:48348"/>
        <dbReference type="Rhea" id="RHEA-COMP:12068"/>
        <dbReference type="Rhea" id="RHEA-COMP:12069"/>
        <dbReference type="ChEBI" id="CHEBI:65314"/>
        <dbReference type="ChEBI" id="CHEBI:65315"/>
    </reaction>
</comment>
<name>A0A9D1P3P3_9FIRM</name>
<reference evidence="6" key="1">
    <citation type="submission" date="2020-10" db="EMBL/GenBank/DDBJ databases">
        <authorList>
            <person name="Gilroy R."/>
        </authorList>
    </citation>
    <scope>NUCLEOTIDE SEQUENCE</scope>
    <source>
        <strain evidence="6">CHK188-20938</strain>
    </source>
</reference>
<dbReference type="PANTHER" id="PTHR21600">
    <property type="entry name" value="MITOCHONDRIAL RNA PSEUDOURIDINE SYNTHASE"/>
    <property type="match status" value="1"/>
</dbReference>
<gene>
    <name evidence="6" type="ORF">IAB71_04520</name>
</gene>
<comment type="function">
    <text evidence="4">Responsible for synthesis of pseudouridine from uracil.</text>
</comment>
<dbReference type="EC" id="5.4.99.-" evidence="4"/>
<dbReference type="Proteomes" id="UP000824169">
    <property type="component" value="Unassembled WGS sequence"/>
</dbReference>
<organism evidence="6 7">
    <name type="scientific">Candidatus Scatomonas pullistercoris</name>
    <dbReference type="NCBI Taxonomy" id="2840920"/>
    <lineage>
        <taxon>Bacteria</taxon>
        <taxon>Bacillati</taxon>
        <taxon>Bacillota</taxon>
        <taxon>Clostridia</taxon>
        <taxon>Lachnospirales</taxon>
        <taxon>Lachnospiraceae</taxon>
        <taxon>Lachnospiraceae incertae sedis</taxon>
        <taxon>Candidatus Scatomonas</taxon>
    </lineage>
</organism>
<dbReference type="NCBIfam" id="TIGR00005">
    <property type="entry name" value="rluA_subfam"/>
    <property type="match status" value="1"/>
</dbReference>
<evidence type="ECO:0000256" key="1">
    <source>
        <dbReference type="ARBA" id="ARBA00000073"/>
    </source>
</evidence>
<evidence type="ECO:0000256" key="3">
    <source>
        <dbReference type="PIRSR" id="PIRSR606225-1"/>
    </source>
</evidence>
<reference evidence="6" key="2">
    <citation type="journal article" date="2021" name="PeerJ">
        <title>Extensive microbial diversity within the chicken gut microbiome revealed by metagenomics and culture.</title>
        <authorList>
            <person name="Gilroy R."/>
            <person name="Ravi A."/>
            <person name="Getino M."/>
            <person name="Pursley I."/>
            <person name="Horton D.L."/>
            <person name="Alikhan N.F."/>
            <person name="Baker D."/>
            <person name="Gharbi K."/>
            <person name="Hall N."/>
            <person name="Watson M."/>
            <person name="Adriaenssens E.M."/>
            <person name="Foster-Nyarko E."/>
            <person name="Jarju S."/>
            <person name="Secka A."/>
            <person name="Antonio M."/>
            <person name="Oren A."/>
            <person name="Chaudhuri R.R."/>
            <person name="La Ragione R."/>
            <person name="Hildebrand F."/>
            <person name="Pallen M.J."/>
        </authorList>
    </citation>
    <scope>NUCLEOTIDE SEQUENCE</scope>
    <source>
        <strain evidence="6">CHK188-20938</strain>
    </source>
</reference>
<dbReference type="InterPro" id="IPR020103">
    <property type="entry name" value="PsdUridine_synth_cat_dom_sf"/>
</dbReference>
<proteinExistence type="inferred from homology"/>
<dbReference type="CDD" id="cd02869">
    <property type="entry name" value="PseudoU_synth_RluA_like"/>
    <property type="match status" value="1"/>
</dbReference>
<accession>A0A9D1P3P3</accession>
<sequence>MSYTEKPDSCFCPRPPGFLELQITGRESGWTAGQLLRKRLGFSKKQISRLKFRESGILVNGERQRVNVLLKEGDILKVGLAEGSRSGKVEPCPGQGILRILYEDRDLLAVDKPAGLVCHPSHGHHLDTLANQAAAYLREGGEACTIRICGRLDKDTSGIVLFAKNREAAAALARQRAAGVMRKVYLAMTEGCPEPREGTVDAPVGRAPGELMKMQVSEEGKPARTGYRVLRTEEWRGRQAALVELTLEQGRTHQIRVHMAALGCPLAGDPLYGNPAGSGARLHAWKLSLVQPFTGERIFIRAESPDWAGL</sequence>
<dbReference type="GO" id="GO:0000455">
    <property type="term" value="P:enzyme-directed rRNA pseudouridine synthesis"/>
    <property type="evidence" value="ECO:0007669"/>
    <property type="project" value="TreeGrafter"/>
</dbReference>
<dbReference type="InterPro" id="IPR050188">
    <property type="entry name" value="RluA_PseudoU_synthase"/>
</dbReference>
<dbReference type="InterPro" id="IPR006225">
    <property type="entry name" value="PsdUridine_synth_RluC/D"/>
</dbReference>
<dbReference type="SUPFAM" id="SSF55120">
    <property type="entry name" value="Pseudouridine synthase"/>
    <property type="match status" value="1"/>
</dbReference>
<dbReference type="GO" id="GO:0009982">
    <property type="term" value="F:pseudouridine synthase activity"/>
    <property type="evidence" value="ECO:0007669"/>
    <property type="project" value="InterPro"/>
</dbReference>
<dbReference type="InterPro" id="IPR006145">
    <property type="entry name" value="PsdUridine_synth_RsuA/RluA"/>
</dbReference>
<evidence type="ECO:0000256" key="4">
    <source>
        <dbReference type="RuleBase" id="RU362028"/>
    </source>
</evidence>
<dbReference type="GO" id="GO:0140098">
    <property type="term" value="F:catalytic activity, acting on RNA"/>
    <property type="evidence" value="ECO:0007669"/>
    <property type="project" value="UniProtKB-ARBA"/>
</dbReference>
<feature type="active site" evidence="3">
    <location>
        <position position="153"/>
    </location>
</feature>
<dbReference type="GO" id="GO:0003723">
    <property type="term" value="F:RNA binding"/>
    <property type="evidence" value="ECO:0007669"/>
    <property type="project" value="InterPro"/>
</dbReference>